<evidence type="ECO:0000313" key="3">
    <source>
        <dbReference type="EMBL" id="VDP22942.1"/>
    </source>
</evidence>
<dbReference type="Proteomes" id="UP000270296">
    <property type="component" value="Unassembled WGS sequence"/>
</dbReference>
<dbReference type="SUPFAM" id="SSF48726">
    <property type="entry name" value="Immunoglobulin"/>
    <property type="match status" value="1"/>
</dbReference>
<evidence type="ECO:0000313" key="5">
    <source>
        <dbReference type="WBParaSite" id="SBAD_0000974101-mRNA-1"/>
    </source>
</evidence>
<organism evidence="5">
    <name type="scientific">Soboliphyme baturini</name>
    <dbReference type="NCBI Taxonomy" id="241478"/>
    <lineage>
        <taxon>Eukaryota</taxon>
        <taxon>Metazoa</taxon>
        <taxon>Ecdysozoa</taxon>
        <taxon>Nematoda</taxon>
        <taxon>Enoplea</taxon>
        <taxon>Dorylaimia</taxon>
        <taxon>Dioctophymatida</taxon>
        <taxon>Dioctophymatoidea</taxon>
        <taxon>Soboliphymatidae</taxon>
        <taxon>Soboliphyme</taxon>
    </lineage>
</organism>
<dbReference type="InterPro" id="IPR007110">
    <property type="entry name" value="Ig-like_dom"/>
</dbReference>
<evidence type="ECO:0000256" key="1">
    <source>
        <dbReference type="SAM" id="MobiDB-lite"/>
    </source>
</evidence>
<reference evidence="3 4" key="2">
    <citation type="submission" date="2018-11" db="EMBL/GenBank/DDBJ databases">
        <authorList>
            <consortium name="Pathogen Informatics"/>
        </authorList>
    </citation>
    <scope>NUCLEOTIDE SEQUENCE [LARGE SCALE GENOMIC DNA]</scope>
</reference>
<protein>
    <submittedName>
        <fullName evidence="5">Ig-like domain-containing protein</fullName>
    </submittedName>
</protein>
<feature type="region of interest" description="Disordered" evidence="1">
    <location>
        <begin position="265"/>
        <end position="284"/>
    </location>
</feature>
<evidence type="ECO:0000259" key="2">
    <source>
        <dbReference type="PROSITE" id="PS50835"/>
    </source>
</evidence>
<dbReference type="EMBL" id="UZAM01012671">
    <property type="protein sequence ID" value="VDP22942.1"/>
    <property type="molecule type" value="Genomic_DNA"/>
</dbReference>
<proteinExistence type="predicted"/>
<reference evidence="5" key="1">
    <citation type="submission" date="2016-06" db="UniProtKB">
        <authorList>
            <consortium name="WormBaseParasite"/>
        </authorList>
    </citation>
    <scope>IDENTIFICATION</scope>
</reference>
<feature type="region of interest" description="Disordered" evidence="1">
    <location>
        <begin position="1"/>
        <end position="22"/>
    </location>
</feature>
<dbReference type="Gene3D" id="2.60.40.10">
    <property type="entry name" value="Immunoglobulins"/>
    <property type="match status" value="1"/>
</dbReference>
<feature type="domain" description="Ig-like" evidence="2">
    <location>
        <begin position="198"/>
        <end position="281"/>
    </location>
</feature>
<gene>
    <name evidence="3" type="ORF">SBAD_LOCUS9399</name>
</gene>
<dbReference type="PROSITE" id="PS50835">
    <property type="entry name" value="IG_LIKE"/>
    <property type="match status" value="1"/>
</dbReference>
<name>A0A183J0K1_9BILA</name>
<accession>A0A183J0K1</accession>
<dbReference type="InterPro" id="IPR036179">
    <property type="entry name" value="Ig-like_dom_sf"/>
</dbReference>
<dbReference type="AlphaFoldDB" id="A0A183J0K1"/>
<dbReference type="WBParaSite" id="SBAD_0000974101-mRNA-1">
    <property type="protein sequence ID" value="SBAD_0000974101-mRNA-1"/>
    <property type="gene ID" value="SBAD_0000974101"/>
</dbReference>
<dbReference type="OrthoDB" id="6138780at2759"/>
<keyword evidence="4" id="KW-1185">Reference proteome</keyword>
<dbReference type="InterPro" id="IPR013783">
    <property type="entry name" value="Ig-like_fold"/>
</dbReference>
<evidence type="ECO:0000313" key="4">
    <source>
        <dbReference type="Proteomes" id="UP000270296"/>
    </source>
</evidence>
<sequence length="341" mass="36827">MQIGRQTVAAQRNSDGTSKGSNQLSIGADLSLKFPAVRTGHAGVYWCVVKLFNRPAYNPGCASPSLSSLRLTHRKPDGVPPERNTSFLAITATRRRISDKETVVHVIGRLPRIQRLSLAEIVTKLFLYTVNDQLDNWRPGLGLEVGRSVGHLGEGDPGVGPCPLSRCVFHVRRSLSLFTADVNLVSCSKSSSPVTGLPHLVTVPSRDVFKMLNDSLELLCDAVGTPTPSIQWLKTVLSFEDDQKNTDHLAHVGRNSAADVFCSKHSARDSGSGGKPRSEVTRGGQMAAVAVSSCSRGADRRTLIITVPTTCGFTAGTRHRQEAINKAQACLTAALQVRQRR</sequence>